<organism evidence="3 4">
    <name type="scientific">Pseudomonas aeruginosa</name>
    <dbReference type="NCBI Taxonomy" id="287"/>
    <lineage>
        <taxon>Bacteria</taxon>
        <taxon>Pseudomonadati</taxon>
        <taxon>Pseudomonadota</taxon>
        <taxon>Gammaproteobacteria</taxon>
        <taxon>Pseudomonadales</taxon>
        <taxon>Pseudomonadaceae</taxon>
        <taxon>Pseudomonas</taxon>
    </lineage>
</organism>
<dbReference type="NCBIfam" id="TIGR03398">
    <property type="entry name" value="plc_access_R"/>
    <property type="match status" value="1"/>
</dbReference>
<comment type="caution">
    <text evidence="3">The sequence shown here is derived from an EMBL/GenBank/DDBJ whole genome shotgun (WGS) entry which is preliminary data.</text>
</comment>
<proteinExistence type="predicted"/>
<evidence type="ECO:0000313" key="3">
    <source>
        <dbReference type="EMBL" id="RCI73751.1"/>
    </source>
</evidence>
<dbReference type="RefSeq" id="WP_003122996.1">
    <property type="nucleotide sequence ID" value="NZ_AP014651.1"/>
</dbReference>
<protein>
    <recommendedName>
        <fullName evidence="1">Phospholipase C accessory protein PlcR</fullName>
    </recommendedName>
</protein>
<evidence type="ECO:0000256" key="2">
    <source>
        <dbReference type="SAM" id="MobiDB-lite"/>
    </source>
</evidence>
<dbReference type="InterPro" id="IPR017769">
    <property type="entry name" value="PLipase_C_acessory_PlcR"/>
</dbReference>
<reference evidence="3 4" key="1">
    <citation type="submission" date="2018-07" db="EMBL/GenBank/DDBJ databases">
        <title>Mechanisms of high-level aminoglycoside resistance among Gram-negative pathogens in Brazil.</title>
        <authorList>
            <person name="Ballaben A.S."/>
            <person name="Darini A.L.C."/>
            <person name="Doi Y."/>
        </authorList>
    </citation>
    <scope>NUCLEOTIDE SEQUENCE [LARGE SCALE GENOMIC DNA]</scope>
    <source>
        <strain evidence="3 4">B2-305</strain>
    </source>
</reference>
<gene>
    <name evidence="3" type="primary">plcR</name>
    <name evidence="3" type="ORF">DT376_16685</name>
</gene>
<dbReference type="EMBL" id="QORE01000534">
    <property type="protein sequence ID" value="RCI73751.1"/>
    <property type="molecule type" value="Genomic_DNA"/>
</dbReference>
<evidence type="ECO:0000313" key="4">
    <source>
        <dbReference type="Proteomes" id="UP000253594"/>
    </source>
</evidence>
<accession>A0A0C6F3V7</accession>
<dbReference type="Proteomes" id="UP000253594">
    <property type="component" value="Unassembled WGS sequence"/>
</dbReference>
<evidence type="ECO:0000256" key="1">
    <source>
        <dbReference type="NCBIfam" id="TIGR03398"/>
    </source>
</evidence>
<name>A0A0C6F3V7_PSEAI</name>
<sequence>MRPTLTWTLLALLLCGTAIGAVLLFYPSEPAPVAPFASPPQATPAAKPSIPSRAPEMNTATAPDNLEQQLGEFGRNAGQMSEIERKQAAEGLIEQLKREVAVGADPRQTFEEIQRLTPYVEADARRREALDFEIWMALKDNASVQQQAPTPGEEEQLREYAQESDKVIAEVLASVDGEEQRHAAIDERLKALRKQIFGEENPRLLQR</sequence>
<dbReference type="AlphaFoldDB" id="A0A0C6F3V7"/>
<feature type="region of interest" description="Disordered" evidence="2">
    <location>
        <begin position="37"/>
        <end position="59"/>
    </location>
</feature>